<comment type="caution">
    <text evidence="2">The sequence shown here is derived from an EMBL/GenBank/DDBJ whole genome shotgun (WGS) entry which is preliminary data.</text>
</comment>
<dbReference type="EMBL" id="JAUHTC010000040">
    <property type="protein sequence ID" value="MDN4518408.1"/>
    <property type="molecule type" value="Genomic_DNA"/>
</dbReference>
<keyword evidence="1" id="KW-1133">Transmembrane helix</keyword>
<evidence type="ECO:0000313" key="2">
    <source>
        <dbReference type="EMBL" id="MDN4518408.1"/>
    </source>
</evidence>
<dbReference type="Proteomes" id="UP001172687">
    <property type="component" value="Unassembled WGS sequence"/>
</dbReference>
<feature type="transmembrane region" description="Helical" evidence="1">
    <location>
        <begin position="68"/>
        <end position="88"/>
    </location>
</feature>
<keyword evidence="1" id="KW-0472">Membrane</keyword>
<sequence length="183" mass="20065">MATSKSGSSVEPRKPSVAPALLLGLGLGGFVDGIVLHEILQWHHMVSHVDEYPMDTLSGLEVNVLADGFFHVATWLLVWAGTTMTVVAWRQRRLAPTWPFQVGLLLAGWGIFNLVEGLIDHQILGVHHVRDDLGAPLSWDIGFLIFGALLVAAGWALYRRGARTLEEHSRAAIREDSEGTVRS</sequence>
<dbReference type="InterPro" id="IPR018719">
    <property type="entry name" value="DUF2243_membrane"/>
</dbReference>
<accession>A0ABT8HCB9</accession>
<evidence type="ECO:0000313" key="3">
    <source>
        <dbReference type="Proteomes" id="UP001172687"/>
    </source>
</evidence>
<organism evidence="2 3">
    <name type="scientific">Mycolicibacterium austroafricanum</name>
    <name type="common">Mycobacterium austroafricanum</name>
    <dbReference type="NCBI Taxonomy" id="39687"/>
    <lineage>
        <taxon>Bacteria</taxon>
        <taxon>Bacillati</taxon>
        <taxon>Actinomycetota</taxon>
        <taxon>Actinomycetes</taxon>
        <taxon>Mycobacteriales</taxon>
        <taxon>Mycobacteriaceae</taxon>
        <taxon>Mycolicibacterium</taxon>
    </lineage>
</organism>
<proteinExistence type="predicted"/>
<keyword evidence="3" id="KW-1185">Reference proteome</keyword>
<reference evidence="2" key="1">
    <citation type="submission" date="2023-07" db="EMBL/GenBank/DDBJ databases">
        <title>Degradation of tert-butanol by M. austroafricanum TBA100.</title>
        <authorList>
            <person name="Helbich S."/>
            <person name="Vainshtein Y."/>
        </authorList>
    </citation>
    <scope>NUCLEOTIDE SEQUENCE</scope>
    <source>
        <strain evidence="2">TBA100</strain>
    </source>
</reference>
<name>A0ABT8HCB9_MYCAO</name>
<feature type="transmembrane region" description="Helical" evidence="1">
    <location>
        <begin position="100"/>
        <end position="119"/>
    </location>
</feature>
<feature type="transmembrane region" description="Helical" evidence="1">
    <location>
        <begin position="139"/>
        <end position="158"/>
    </location>
</feature>
<gene>
    <name evidence="2" type="ORF">QYF68_11305</name>
</gene>
<evidence type="ECO:0000256" key="1">
    <source>
        <dbReference type="SAM" id="Phobius"/>
    </source>
</evidence>
<dbReference type="Pfam" id="PF10002">
    <property type="entry name" value="DUF2243"/>
    <property type="match status" value="1"/>
</dbReference>
<dbReference type="RefSeq" id="WP_011779192.1">
    <property type="nucleotide sequence ID" value="NZ_CP070380.1"/>
</dbReference>
<protein>
    <submittedName>
        <fullName evidence="2">DUF2243 domain-containing protein</fullName>
    </submittedName>
</protein>
<keyword evidence="1" id="KW-0812">Transmembrane</keyword>